<dbReference type="Proteomes" id="UP001153636">
    <property type="component" value="Chromosome 4"/>
</dbReference>
<dbReference type="AlphaFoldDB" id="A0A9P0CX56"/>
<gene>
    <name evidence="1" type="ORF">PSYICH_LOCUS9771</name>
</gene>
<evidence type="ECO:0000313" key="2">
    <source>
        <dbReference type="Proteomes" id="UP001153636"/>
    </source>
</evidence>
<protein>
    <submittedName>
        <fullName evidence="1">Uncharacterized protein</fullName>
    </submittedName>
</protein>
<dbReference type="OrthoDB" id="6781082at2759"/>
<evidence type="ECO:0000313" key="1">
    <source>
        <dbReference type="EMBL" id="CAH1109934.1"/>
    </source>
</evidence>
<proteinExistence type="predicted"/>
<sequence>MAEKKKIEIVIPETKRQGLKNLCTSRWVERHDYVLVMKELYKSVCLALEEIKNWTDRSTSSEKRDLDLCTALELAARVTEQVKDIRVDADNQFKGILREADDVLKQYDIDI</sequence>
<dbReference type="EMBL" id="OV651816">
    <property type="protein sequence ID" value="CAH1109934.1"/>
    <property type="molecule type" value="Genomic_DNA"/>
</dbReference>
<name>A0A9P0CX56_9CUCU</name>
<reference evidence="1" key="1">
    <citation type="submission" date="2022-01" db="EMBL/GenBank/DDBJ databases">
        <authorList>
            <person name="King R."/>
        </authorList>
    </citation>
    <scope>NUCLEOTIDE SEQUENCE</scope>
</reference>
<keyword evidence="2" id="KW-1185">Reference proteome</keyword>
<accession>A0A9P0CX56</accession>
<organism evidence="1 2">
    <name type="scientific">Psylliodes chrysocephalus</name>
    <dbReference type="NCBI Taxonomy" id="3402493"/>
    <lineage>
        <taxon>Eukaryota</taxon>
        <taxon>Metazoa</taxon>
        <taxon>Ecdysozoa</taxon>
        <taxon>Arthropoda</taxon>
        <taxon>Hexapoda</taxon>
        <taxon>Insecta</taxon>
        <taxon>Pterygota</taxon>
        <taxon>Neoptera</taxon>
        <taxon>Endopterygota</taxon>
        <taxon>Coleoptera</taxon>
        <taxon>Polyphaga</taxon>
        <taxon>Cucujiformia</taxon>
        <taxon>Chrysomeloidea</taxon>
        <taxon>Chrysomelidae</taxon>
        <taxon>Galerucinae</taxon>
        <taxon>Alticini</taxon>
        <taxon>Psylliodes</taxon>
    </lineage>
</organism>